<accession>A0A545UBC2</accession>
<keyword evidence="1" id="KW-1133">Transmembrane helix</keyword>
<protein>
    <recommendedName>
        <fullName evidence="4">Type II secretion system protein GspG C-terminal domain-containing protein</fullName>
    </recommendedName>
</protein>
<keyword evidence="3" id="KW-1185">Reference proteome</keyword>
<proteinExistence type="predicted"/>
<name>A0A545UBC2_9GAMM</name>
<evidence type="ECO:0000256" key="1">
    <source>
        <dbReference type="SAM" id="Phobius"/>
    </source>
</evidence>
<evidence type="ECO:0008006" key="4">
    <source>
        <dbReference type="Google" id="ProtNLM"/>
    </source>
</evidence>
<reference evidence="2 3" key="1">
    <citation type="submission" date="2019-06" db="EMBL/GenBank/DDBJ databases">
        <title>Whole genome sequence for Cellvibrionaceae sp. R142.</title>
        <authorList>
            <person name="Wang G."/>
        </authorList>
    </citation>
    <scope>NUCLEOTIDE SEQUENCE [LARGE SCALE GENOMIC DNA]</scope>
    <source>
        <strain evidence="2 3">R142</strain>
    </source>
</reference>
<keyword evidence="1" id="KW-0812">Transmembrane</keyword>
<dbReference type="AlphaFoldDB" id="A0A545UBC2"/>
<evidence type="ECO:0000313" key="3">
    <source>
        <dbReference type="Proteomes" id="UP000319732"/>
    </source>
</evidence>
<evidence type="ECO:0000313" key="2">
    <source>
        <dbReference type="EMBL" id="TQV86766.1"/>
    </source>
</evidence>
<dbReference type="Proteomes" id="UP000319732">
    <property type="component" value="Unassembled WGS sequence"/>
</dbReference>
<gene>
    <name evidence="2" type="ORF">FKG94_00005</name>
</gene>
<sequence>MKISDFNKLQVILKPLNPFSKKALIASLTVFSVTVVVLGILTSHEIDYYGVDNNERIETDLKILNESLKQFYMENGSYPESLDILVEMNYLAVLPVRESISFNYQLENNGVDYTLSIVR</sequence>
<feature type="transmembrane region" description="Helical" evidence="1">
    <location>
        <begin position="23"/>
        <end position="41"/>
    </location>
</feature>
<organism evidence="2 3">
    <name type="scientific">Exilibacterium tricleocarpae</name>
    <dbReference type="NCBI Taxonomy" id="2591008"/>
    <lineage>
        <taxon>Bacteria</taxon>
        <taxon>Pseudomonadati</taxon>
        <taxon>Pseudomonadota</taxon>
        <taxon>Gammaproteobacteria</taxon>
        <taxon>Cellvibrionales</taxon>
        <taxon>Cellvibrionaceae</taxon>
        <taxon>Exilibacterium</taxon>
    </lineage>
</organism>
<comment type="caution">
    <text evidence="2">The sequence shown here is derived from an EMBL/GenBank/DDBJ whole genome shotgun (WGS) entry which is preliminary data.</text>
</comment>
<dbReference type="EMBL" id="VHSG01000001">
    <property type="protein sequence ID" value="TQV86766.1"/>
    <property type="molecule type" value="Genomic_DNA"/>
</dbReference>
<keyword evidence="1" id="KW-0472">Membrane</keyword>
<dbReference type="RefSeq" id="WP_142902133.1">
    <property type="nucleotide sequence ID" value="NZ_ML660087.1"/>
</dbReference>
<dbReference type="OrthoDB" id="9795612at2"/>